<evidence type="ECO:0000313" key="4">
    <source>
        <dbReference type="Proteomes" id="UP000027215"/>
    </source>
</evidence>
<dbReference type="PATRIC" id="fig|155920.8.peg.1951"/>
<dbReference type="KEGG" id="xfs:D934_08415"/>
<evidence type="ECO:0008006" key="5">
    <source>
        <dbReference type="Google" id="ProtNLM"/>
    </source>
</evidence>
<dbReference type="AlphaFoldDB" id="A0A060HBA2"/>
<protein>
    <recommendedName>
        <fullName evidence="5">DUF1640 domain-containing protein</fullName>
    </recommendedName>
</protein>
<feature type="transmembrane region" description="Helical" evidence="2">
    <location>
        <begin position="116"/>
        <end position="136"/>
    </location>
</feature>
<proteinExistence type="predicted"/>
<dbReference type="Gene3D" id="1.20.5.340">
    <property type="match status" value="1"/>
</dbReference>
<keyword evidence="2" id="KW-0472">Membrane</keyword>
<name>A0A060HBA2_XYLFS</name>
<evidence type="ECO:0000256" key="1">
    <source>
        <dbReference type="SAM" id="Coils"/>
    </source>
</evidence>
<feature type="coiled-coil region" evidence="1">
    <location>
        <begin position="29"/>
        <end position="63"/>
    </location>
</feature>
<keyword evidence="1" id="KW-0175">Coiled coil</keyword>
<gene>
    <name evidence="3" type="ORF">D934_08415</name>
</gene>
<organism evidence="3 4">
    <name type="scientific">Xylella fastidiosa subsp. sandyi Ann-1</name>
    <dbReference type="NCBI Taxonomy" id="155920"/>
    <lineage>
        <taxon>Bacteria</taxon>
        <taxon>Pseudomonadati</taxon>
        <taxon>Pseudomonadota</taxon>
        <taxon>Gammaproteobacteria</taxon>
        <taxon>Lysobacterales</taxon>
        <taxon>Lysobacteraceae</taxon>
        <taxon>Xylella</taxon>
    </lineage>
</organism>
<evidence type="ECO:0000313" key="3">
    <source>
        <dbReference type="EMBL" id="AIC10212.1"/>
    </source>
</evidence>
<dbReference type="HOGENOM" id="CLU_127685_1_0_6"/>
<evidence type="ECO:0000256" key="2">
    <source>
        <dbReference type="SAM" id="Phobius"/>
    </source>
</evidence>
<dbReference type="Proteomes" id="UP000027215">
    <property type="component" value="Chromosome"/>
</dbReference>
<accession>A0A060HBA2</accession>
<reference evidence="3 4" key="1">
    <citation type="submission" date="2013-08" db="EMBL/GenBank/DDBJ databases">
        <authorList>
            <person name="Stouthamer R."/>
            <person name="Nunney L."/>
        </authorList>
    </citation>
    <scope>NUCLEOTIDE SEQUENCE [LARGE SCALE GENOMIC DNA]</scope>
    <source>
        <strain evidence="4">ann-1</strain>
    </source>
</reference>
<keyword evidence="2" id="KW-0812">Transmembrane</keyword>
<sequence length="137" mass="15402">MMTMAAVAFDTLRFANRLKTAGVPPAHAEAEAEALAEVLETNLQELAESEARNSKALARLEANMEKGFAQVDQRLEKHFEQVDQRFAQVDQRLEKHFEHSAGMKAEMLKMKGEMMLHRWMLGVIVTGIVALVAKAFF</sequence>
<dbReference type="EMBL" id="CP006696">
    <property type="protein sequence ID" value="AIC10212.1"/>
    <property type="molecule type" value="Genomic_DNA"/>
</dbReference>
<keyword evidence="2" id="KW-1133">Transmembrane helix</keyword>